<evidence type="ECO:0000256" key="3">
    <source>
        <dbReference type="ARBA" id="ARBA00022692"/>
    </source>
</evidence>
<evidence type="ECO:0000256" key="8">
    <source>
        <dbReference type="ARBA" id="ARBA00023136"/>
    </source>
</evidence>
<dbReference type="EMBL" id="UYYB01002674">
    <property type="protein sequence ID" value="VDM66369.1"/>
    <property type="molecule type" value="Genomic_DNA"/>
</dbReference>
<evidence type="ECO:0000256" key="11">
    <source>
        <dbReference type="SAM" id="MobiDB-lite"/>
    </source>
</evidence>
<evidence type="ECO:0000256" key="5">
    <source>
        <dbReference type="ARBA" id="ARBA00022989"/>
    </source>
</evidence>
<dbReference type="InterPro" id="IPR058533">
    <property type="entry name" value="Cation_efflux_TM"/>
</dbReference>
<keyword evidence="3 12" id="KW-0812">Transmembrane</keyword>
<feature type="transmembrane region" description="Helical" evidence="12">
    <location>
        <begin position="154"/>
        <end position="171"/>
    </location>
</feature>
<reference evidence="15 16" key="1">
    <citation type="submission" date="2018-11" db="EMBL/GenBank/DDBJ databases">
        <authorList>
            <consortium name="Pathogen Informatics"/>
        </authorList>
    </citation>
    <scope>NUCLEOTIDE SEQUENCE [LARGE SCALE GENOMIC DNA]</scope>
</reference>
<dbReference type="Pfam" id="PF01545">
    <property type="entry name" value="Cation_efflux"/>
    <property type="match status" value="1"/>
</dbReference>
<feature type="region of interest" description="Disordered" evidence="11">
    <location>
        <begin position="303"/>
        <end position="326"/>
    </location>
</feature>
<evidence type="ECO:0000256" key="6">
    <source>
        <dbReference type="ARBA" id="ARBA00023034"/>
    </source>
</evidence>
<dbReference type="InterPro" id="IPR027469">
    <property type="entry name" value="Cation_efflux_TMD_sf"/>
</dbReference>
<accession>A0A3P7IHT1</accession>
<feature type="transmembrane region" description="Helical" evidence="12">
    <location>
        <begin position="91"/>
        <end position="111"/>
    </location>
</feature>
<keyword evidence="2" id="KW-0813">Transport</keyword>
<comment type="subcellular location">
    <subcellularLocation>
        <location evidence="1">Golgi apparatus</location>
        <location evidence="1">trans-Golgi network membrane</location>
        <topology evidence="1">Multi-pass membrane protein</topology>
    </subcellularLocation>
</comment>
<dbReference type="InterPro" id="IPR052005">
    <property type="entry name" value="CDF_SLC30A"/>
</dbReference>
<evidence type="ECO:0000256" key="7">
    <source>
        <dbReference type="ARBA" id="ARBA00023065"/>
    </source>
</evidence>
<keyword evidence="4" id="KW-0862">Zinc</keyword>
<dbReference type="SUPFAM" id="SSF161111">
    <property type="entry name" value="Cation efflux protein transmembrane domain-like"/>
    <property type="match status" value="1"/>
</dbReference>
<keyword evidence="13" id="KW-0732">Signal</keyword>
<evidence type="ECO:0000256" key="2">
    <source>
        <dbReference type="ARBA" id="ARBA00022448"/>
    </source>
</evidence>
<protein>
    <recommendedName>
        <fullName evidence="14">Cation efflux protein transmembrane domain-containing protein</fullName>
    </recommendedName>
</protein>
<feature type="region of interest" description="Disordered" evidence="11">
    <location>
        <begin position="414"/>
        <end position="438"/>
    </location>
</feature>
<dbReference type="Proteomes" id="UP000270094">
    <property type="component" value="Unassembled WGS sequence"/>
</dbReference>
<feature type="transmembrane region" description="Helical" evidence="12">
    <location>
        <begin position="36"/>
        <end position="57"/>
    </location>
</feature>
<feature type="chain" id="PRO_5017923917" description="Cation efflux protein transmembrane domain-containing protein" evidence="13">
    <location>
        <begin position="21"/>
        <end position="438"/>
    </location>
</feature>
<proteinExistence type="predicted"/>
<dbReference type="OrthoDB" id="5382797at2759"/>
<feature type="signal peptide" evidence="13">
    <location>
        <begin position="1"/>
        <end position="20"/>
    </location>
</feature>
<evidence type="ECO:0000256" key="12">
    <source>
        <dbReference type="SAM" id="Phobius"/>
    </source>
</evidence>
<evidence type="ECO:0000313" key="16">
    <source>
        <dbReference type="Proteomes" id="UP000270094"/>
    </source>
</evidence>
<keyword evidence="7" id="KW-0406">Ion transport</keyword>
<dbReference type="GO" id="GO:0005794">
    <property type="term" value="C:Golgi apparatus"/>
    <property type="evidence" value="ECO:0007669"/>
    <property type="project" value="UniProtKB-SubCell"/>
</dbReference>
<evidence type="ECO:0000256" key="9">
    <source>
        <dbReference type="ARBA" id="ARBA00038600"/>
    </source>
</evidence>
<dbReference type="PANTHER" id="PTHR46531:SF1">
    <property type="entry name" value="ZINC TRANSPORTER 6"/>
    <property type="match status" value="1"/>
</dbReference>
<organism evidence="15 16">
    <name type="scientific">Strongylus vulgaris</name>
    <name type="common">Blood worm</name>
    <dbReference type="NCBI Taxonomy" id="40348"/>
    <lineage>
        <taxon>Eukaryota</taxon>
        <taxon>Metazoa</taxon>
        <taxon>Ecdysozoa</taxon>
        <taxon>Nematoda</taxon>
        <taxon>Chromadorea</taxon>
        <taxon>Rhabditida</taxon>
        <taxon>Rhabditina</taxon>
        <taxon>Rhabditomorpha</taxon>
        <taxon>Strongyloidea</taxon>
        <taxon>Strongylidae</taxon>
        <taxon>Strongylus</taxon>
    </lineage>
</organism>
<dbReference type="GO" id="GO:0008324">
    <property type="term" value="F:monoatomic cation transmembrane transporter activity"/>
    <property type="evidence" value="ECO:0007669"/>
    <property type="project" value="InterPro"/>
</dbReference>
<gene>
    <name evidence="15" type="ORF">SVUK_LOCUS1367</name>
</gene>
<dbReference type="GO" id="GO:0016020">
    <property type="term" value="C:membrane"/>
    <property type="evidence" value="ECO:0007669"/>
    <property type="project" value="InterPro"/>
</dbReference>
<dbReference type="Gene3D" id="1.20.1510.10">
    <property type="entry name" value="Cation efflux protein transmembrane domain"/>
    <property type="match status" value="1"/>
</dbReference>
<evidence type="ECO:0000313" key="15">
    <source>
        <dbReference type="EMBL" id="VDM66369.1"/>
    </source>
</evidence>
<dbReference type="PANTHER" id="PTHR46531">
    <property type="entry name" value="ZINC TRANSPORTER 6"/>
    <property type="match status" value="1"/>
</dbReference>
<comment type="subunit">
    <text evidence="9">Heterodimer with SLC30A5; form a functional zinc ion transmembrane transporter.</text>
</comment>
<evidence type="ECO:0000256" key="1">
    <source>
        <dbReference type="ARBA" id="ARBA00004166"/>
    </source>
</evidence>
<evidence type="ECO:0000256" key="13">
    <source>
        <dbReference type="SAM" id="SignalP"/>
    </source>
</evidence>
<keyword evidence="6" id="KW-0333">Golgi apparatus</keyword>
<keyword evidence="5 12" id="KW-1133">Transmembrane helix</keyword>
<feature type="domain" description="Cation efflux protein transmembrane" evidence="14">
    <location>
        <begin position="7"/>
        <end position="209"/>
    </location>
</feature>
<dbReference type="GO" id="GO:0006829">
    <property type="term" value="P:zinc ion transport"/>
    <property type="evidence" value="ECO:0007669"/>
    <property type="project" value="TreeGrafter"/>
</dbReference>
<dbReference type="AlphaFoldDB" id="A0A3P7IHT1"/>
<evidence type="ECO:0000256" key="4">
    <source>
        <dbReference type="ARBA" id="ARBA00022833"/>
    </source>
</evidence>
<evidence type="ECO:0000259" key="14">
    <source>
        <dbReference type="Pfam" id="PF01545"/>
    </source>
</evidence>
<evidence type="ECO:0000256" key="10">
    <source>
        <dbReference type="ARBA" id="ARBA00045455"/>
    </source>
</evidence>
<sequence length="438" mass="48294">MTAMWISIFALCSLLSALYSMTITHKPMEKFSYGLARVPVLAVFSTTVLAQLFSIFLSKESFEHLLSPEHQGSHEPSTSAHEHEVESIGGWPYFVGAGASSIALLLSAYALKNQPFNHVLTASSSSSLQEHAADICHAICWVIPGLSRLLLPRINSMVLLASVTSCLLILCEQFRHDFAWADPVCCLVLCIAVFSTMWPLSSYTGMILLQTAPPHLLNQIDRCISEASTIDGVLEIRSRHFWQLDFAQLVGTVDVRVRRDADEQNVLTLVTDKMSSVVSMLTVQIVKDAAWNMEGMNSVHSESHMNAHDDGHGHGHSHDHEHDHGDGGKKIKSIFLLIGTYSPFYHELCIVVACTKLQRTQAIVAFIINRSSHGHSHNVNDHGHGHSHGSAPHLDAHIPNYVANVQHFNINPLNPQAYSNPPAYPTAHGHSHDGVTYH</sequence>
<keyword evidence="16" id="KW-1185">Reference proteome</keyword>
<keyword evidence="8 12" id="KW-0472">Membrane</keyword>
<name>A0A3P7IHT1_STRVU</name>
<feature type="transmembrane region" description="Helical" evidence="12">
    <location>
        <begin position="178"/>
        <end position="200"/>
    </location>
</feature>
<comment type="function">
    <text evidence="10">Has probably no intrinsic transporter activity but together with SLC30A5 forms a functional zinc ion:proton antiporter heterodimer, mediating zinc entry into the lumen of organelles along the secretory pathway. As part of that zinc ion:proton antiporter, contributes to zinc ion homeostasis within the early secretory pathway and regulates the activation and folding of enzymes like alkaline phosphatases and enzymes involved in phosphatidylinositol glycan anchor biosynthesis.</text>
</comment>